<keyword evidence="8" id="KW-1185">Reference proteome</keyword>
<evidence type="ECO:0000256" key="5">
    <source>
        <dbReference type="PROSITE-ProRule" id="PRU10137"/>
    </source>
</evidence>
<dbReference type="AlphaFoldDB" id="A0A0B5BBT5"/>
<dbReference type="CDD" id="cd03768">
    <property type="entry name" value="SR_ResInv"/>
    <property type="match status" value="1"/>
</dbReference>
<dbReference type="GO" id="GO:0003677">
    <property type="term" value="F:DNA binding"/>
    <property type="evidence" value="ECO:0007669"/>
    <property type="project" value="UniProtKB-KW"/>
</dbReference>
<dbReference type="RefSeq" id="WP_039744017.1">
    <property type="nucleotide sequence ID" value="NZ_CP009788.1"/>
</dbReference>
<dbReference type="STRING" id="345632.GPICK_13410"/>
<dbReference type="Gene3D" id="3.40.50.1390">
    <property type="entry name" value="Resolvase, N-terminal catalytic domain"/>
    <property type="match status" value="1"/>
</dbReference>
<dbReference type="InterPro" id="IPR006118">
    <property type="entry name" value="Recombinase_CS"/>
</dbReference>
<proteinExistence type="predicted"/>
<dbReference type="Proteomes" id="UP000057609">
    <property type="component" value="Chromosome"/>
</dbReference>
<feature type="domain" description="Resolvase/invertase-type recombinase catalytic" evidence="6">
    <location>
        <begin position="3"/>
        <end position="146"/>
    </location>
</feature>
<evidence type="ECO:0000256" key="4">
    <source>
        <dbReference type="PIRSR" id="PIRSR606118-50"/>
    </source>
</evidence>
<dbReference type="GO" id="GO:0015074">
    <property type="term" value="P:DNA integration"/>
    <property type="evidence" value="ECO:0007669"/>
    <property type="project" value="UniProtKB-KW"/>
</dbReference>
<dbReference type="InterPro" id="IPR006119">
    <property type="entry name" value="Resolv_N"/>
</dbReference>
<dbReference type="GO" id="GO:0000150">
    <property type="term" value="F:DNA strand exchange activity"/>
    <property type="evidence" value="ECO:0007669"/>
    <property type="project" value="InterPro"/>
</dbReference>
<accession>A0A0B5BBT5</accession>
<dbReference type="PROSITE" id="PS00397">
    <property type="entry name" value="RECOMBINASES_1"/>
    <property type="match status" value="1"/>
</dbReference>
<dbReference type="PANTHER" id="PTHR30461">
    <property type="entry name" value="DNA-INVERTASE FROM LAMBDOID PROPHAGE"/>
    <property type="match status" value="1"/>
</dbReference>
<dbReference type="SMART" id="SM00857">
    <property type="entry name" value="Resolvase"/>
    <property type="match status" value="1"/>
</dbReference>
<keyword evidence="1" id="KW-0229">DNA integration</keyword>
<keyword evidence="3" id="KW-0233">DNA recombination</keyword>
<name>A0A0B5BBT5_9BACT</name>
<dbReference type="Pfam" id="PF00239">
    <property type="entry name" value="Resolvase"/>
    <property type="match status" value="1"/>
</dbReference>
<dbReference type="InterPro" id="IPR036162">
    <property type="entry name" value="Resolvase-like_N_sf"/>
</dbReference>
<reference evidence="7 8" key="1">
    <citation type="journal article" date="2015" name="Genome Announc.">
        <title>Complete Genome of Geobacter pickeringii G13T, a Metal-Reducing Isolate from Sedimentary Kaolin Deposits.</title>
        <authorList>
            <person name="Badalamenti J.P."/>
            <person name="Bond D.R."/>
        </authorList>
    </citation>
    <scope>NUCLEOTIDE SEQUENCE [LARGE SCALE GENOMIC DNA]</scope>
    <source>
        <strain evidence="7 8">G13</strain>
    </source>
</reference>
<evidence type="ECO:0000256" key="1">
    <source>
        <dbReference type="ARBA" id="ARBA00022908"/>
    </source>
</evidence>
<dbReference type="PROSITE" id="PS51736">
    <property type="entry name" value="RECOMBINASES_3"/>
    <property type="match status" value="1"/>
</dbReference>
<gene>
    <name evidence="7" type="ORF">GPICK_13410</name>
</gene>
<feature type="active site" description="O-(5'-phospho-DNA)-serine intermediate" evidence="4 5">
    <location>
        <position position="11"/>
    </location>
</feature>
<evidence type="ECO:0000259" key="6">
    <source>
        <dbReference type="PROSITE" id="PS51736"/>
    </source>
</evidence>
<dbReference type="OrthoDB" id="9797501at2"/>
<protein>
    <submittedName>
        <fullName evidence="7">Resolvase</fullName>
    </submittedName>
</protein>
<dbReference type="InterPro" id="IPR050639">
    <property type="entry name" value="SSR_resolvase"/>
</dbReference>
<dbReference type="EMBL" id="CP009788">
    <property type="protein sequence ID" value="AJE04218.1"/>
    <property type="molecule type" value="Genomic_DNA"/>
</dbReference>
<evidence type="ECO:0000256" key="3">
    <source>
        <dbReference type="ARBA" id="ARBA00023172"/>
    </source>
</evidence>
<evidence type="ECO:0000256" key="2">
    <source>
        <dbReference type="ARBA" id="ARBA00023125"/>
    </source>
</evidence>
<evidence type="ECO:0000313" key="7">
    <source>
        <dbReference type="EMBL" id="AJE04218.1"/>
    </source>
</evidence>
<organism evidence="7 8">
    <name type="scientific">Geobacter pickeringii</name>
    <dbReference type="NCBI Taxonomy" id="345632"/>
    <lineage>
        <taxon>Bacteria</taxon>
        <taxon>Pseudomonadati</taxon>
        <taxon>Thermodesulfobacteriota</taxon>
        <taxon>Desulfuromonadia</taxon>
        <taxon>Geobacterales</taxon>
        <taxon>Geobacteraceae</taxon>
        <taxon>Geobacter</taxon>
    </lineage>
</organism>
<dbReference type="SUPFAM" id="SSF53041">
    <property type="entry name" value="Resolvase-like"/>
    <property type="match status" value="1"/>
</dbReference>
<dbReference type="PANTHER" id="PTHR30461:SF19">
    <property type="entry name" value="SITE-SPECIFIC RECOMBINASE RESOLVASE FAMILY"/>
    <property type="match status" value="1"/>
</dbReference>
<keyword evidence="2" id="KW-0238">DNA-binding</keyword>
<evidence type="ECO:0000313" key="8">
    <source>
        <dbReference type="Proteomes" id="UP000057609"/>
    </source>
</evidence>
<sequence length="203" mass="22814">MGQTIAYLRVSTNQQDLRNQRYEILEYAQKNNFNIDDFVQIEMSSRKDASERLIDYLFDKLEAGDCVVVSELSRIGRSTVEVLGIINRLVTKKVKLIAIKQNLTVSGNGDMTTKVMVTMFSLFAELERDLISERTKRALEAKKAAGVKIGRPKGATSASKLDGMEIQIAELLQKKVSLTSIAKIFEVSRGTVYNFIQSRKLVT</sequence>
<dbReference type="KEGG" id="gpi:GPICK_13410"/>
<dbReference type="HOGENOM" id="CLU_010686_3_0_7"/>